<dbReference type="KEGG" id="meiy:MIN45_P0972"/>
<dbReference type="GO" id="GO:0000976">
    <property type="term" value="F:transcription cis-regulatory region binding"/>
    <property type="evidence" value="ECO:0007669"/>
    <property type="project" value="TreeGrafter"/>
</dbReference>
<dbReference type="SUPFAM" id="SSF81273">
    <property type="entry name" value="H-NS histone-like proteins"/>
    <property type="match status" value="1"/>
</dbReference>
<comment type="subcellular location">
    <subcellularLocation>
        <location evidence="1">Cytoplasm</location>
        <location evidence="1">Nucleoid</location>
    </subcellularLocation>
</comment>
<feature type="coiled-coil region" evidence="5">
    <location>
        <begin position="17"/>
        <end position="52"/>
    </location>
</feature>
<evidence type="ECO:0000259" key="7">
    <source>
        <dbReference type="SMART" id="SM00528"/>
    </source>
</evidence>
<dbReference type="AlphaFoldDB" id="A0AAU9BYJ1"/>
<keyword evidence="4 8" id="KW-0238">DNA-binding</keyword>
<dbReference type="GO" id="GO:0003680">
    <property type="term" value="F:minor groove of adenine-thymine-rich DNA binding"/>
    <property type="evidence" value="ECO:0007669"/>
    <property type="project" value="TreeGrafter"/>
</dbReference>
<reference evidence="9" key="1">
    <citation type="journal article" date="2024" name="Int. J. Syst. Evol. Microbiol.">
        <title>Methylomarinovum tepidoasis sp. nov., a moderately thermophilic methanotroph of the family Methylothermaceae isolated from a deep-sea hydrothermal field.</title>
        <authorList>
            <person name="Hirayama H."/>
            <person name="Takaki Y."/>
            <person name="Abe M."/>
            <person name="Miyazaki M."/>
            <person name="Uematsu K."/>
            <person name="Matsui Y."/>
            <person name="Takai K."/>
        </authorList>
    </citation>
    <scope>NUCLEOTIDE SEQUENCE [LARGE SCALE GENOMIC DNA]</scope>
    <source>
        <strain evidence="9">IN45</strain>
    </source>
</reference>
<evidence type="ECO:0000256" key="4">
    <source>
        <dbReference type="ARBA" id="ARBA00023125"/>
    </source>
</evidence>
<dbReference type="GO" id="GO:0003681">
    <property type="term" value="F:bent DNA binding"/>
    <property type="evidence" value="ECO:0007669"/>
    <property type="project" value="TreeGrafter"/>
</dbReference>
<dbReference type="EMBL" id="AP024718">
    <property type="protein sequence ID" value="BCX88603.1"/>
    <property type="molecule type" value="Genomic_DNA"/>
</dbReference>
<evidence type="ECO:0000256" key="5">
    <source>
        <dbReference type="SAM" id="Coils"/>
    </source>
</evidence>
<gene>
    <name evidence="8" type="ORF">MIN45_P0972</name>
</gene>
<dbReference type="Gene3D" id="4.10.430.10">
    <property type="entry name" value="Histone-like protein H-NS, C-terminal domain"/>
    <property type="match status" value="1"/>
</dbReference>
<proteinExistence type="inferred from homology"/>
<evidence type="ECO:0000256" key="2">
    <source>
        <dbReference type="ARBA" id="ARBA00010610"/>
    </source>
</evidence>
<dbReference type="PANTHER" id="PTHR38097:SF2">
    <property type="entry name" value="DNA-BINDING PROTEIN STPA"/>
    <property type="match status" value="1"/>
</dbReference>
<name>A0AAU9BYJ1_9GAMM</name>
<dbReference type="GO" id="GO:0005829">
    <property type="term" value="C:cytosol"/>
    <property type="evidence" value="ECO:0007669"/>
    <property type="project" value="TreeGrafter"/>
</dbReference>
<feature type="compositionally biased region" description="Basic residues" evidence="6">
    <location>
        <begin position="72"/>
        <end position="82"/>
    </location>
</feature>
<evidence type="ECO:0000256" key="1">
    <source>
        <dbReference type="ARBA" id="ARBA00004453"/>
    </source>
</evidence>
<dbReference type="Pfam" id="PF00816">
    <property type="entry name" value="Histone_HNS"/>
    <property type="match status" value="1"/>
</dbReference>
<comment type="similarity">
    <text evidence="2">Belongs to the histone-like protein H-NS family.</text>
</comment>
<dbReference type="PANTHER" id="PTHR38097">
    <property type="match status" value="1"/>
</dbReference>
<accession>A0AAU9BYJ1</accession>
<feature type="region of interest" description="Disordered" evidence="6">
    <location>
        <begin position="62"/>
        <end position="95"/>
    </location>
</feature>
<dbReference type="GO" id="GO:0009295">
    <property type="term" value="C:nucleoid"/>
    <property type="evidence" value="ECO:0007669"/>
    <property type="project" value="UniProtKB-SubCell"/>
</dbReference>
<organism evidence="8 9">
    <name type="scientific">Methylomarinovum tepidoasis</name>
    <dbReference type="NCBI Taxonomy" id="2840183"/>
    <lineage>
        <taxon>Bacteria</taxon>
        <taxon>Pseudomonadati</taxon>
        <taxon>Pseudomonadota</taxon>
        <taxon>Gammaproteobacteria</taxon>
        <taxon>Methylococcales</taxon>
        <taxon>Methylothermaceae</taxon>
        <taxon>Methylomarinovum</taxon>
    </lineage>
</organism>
<keyword evidence="3" id="KW-0963">Cytoplasm</keyword>
<dbReference type="InterPro" id="IPR027444">
    <property type="entry name" value="H-NS_C_dom"/>
</dbReference>
<dbReference type="Proteomes" id="UP001321450">
    <property type="component" value="Chromosome"/>
</dbReference>
<dbReference type="GO" id="GO:0032993">
    <property type="term" value="C:protein-DNA complex"/>
    <property type="evidence" value="ECO:0007669"/>
    <property type="project" value="TreeGrafter"/>
</dbReference>
<feature type="domain" description="DNA-binding protein H-NS-like C-terminal" evidence="7">
    <location>
        <begin position="72"/>
        <end position="117"/>
    </location>
</feature>
<dbReference type="InterPro" id="IPR037150">
    <property type="entry name" value="H-NS_C_dom_sf"/>
</dbReference>
<evidence type="ECO:0000313" key="9">
    <source>
        <dbReference type="Proteomes" id="UP001321450"/>
    </source>
</evidence>
<keyword evidence="9" id="KW-1185">Reference proteome</keyword>
<dbReference type="GO" id="GO:0001217">
    <property type="term" value="F:DNA-binding transcription repressor activity"/>
    <property type="evidence" value="ECO:0007669"/>
    <property type="project" value="TreeGrafter"/>
</dbReference>
<sequence length="119" mass="13909">MEMPVENIAEKLKALSAEELQKMIEEAEKTLEQKQREQREEVKRKIREMAAAVGLEVSFRVKGKTEEAPRASQRRGKVAPKYRHPENPELTWSGRGQMPRWLRELVDAGHDKEAFRIRD</sequence>
<evidence type="ECO:0000256" key="6">
    <source>
        <dbReference type="SAM" id="MobiDB-lite"/>
    </source>
</evidence>
<dbReference type="SMART" id="SM00528">
    <property type="entry name" value="HNS"/>
    <property type="match status" value="1"/>
</dbReference>
<evidence type="ECO:0000256" key="3">
    <source>
        <dbReference type="ARBA" id="ARBA00022490"/>
    </source>
</evidence>
<keyword evidence="5" id="KW-0175">Coiled coil</keyword>
<evidence type="ECO:0000313" key="8">
    <source>
        <dbReference type="EMBL" id="BCX88603.1"/>
    </source>
</evidence>
<protein>
    <submittedName>
        <fullName evidence="8">DNA-binding protein H-NS</fullName>
    </submittedName>
</protein>